<dbReference type="OrthoDB" id="8150723at2"/>
<name>A0A6L6J5U3_9RHOB</name>
<reference evidence="3 4" key="1">
    <citation type="submission" date="2019-11" db="EMBL/GenBank/DDBJ databases">
        <authorList>
            <person name="Dong K."/>
        </authorList>
    </citation>
    <scope>NUCLEOTIDE SEQUENCE [LARGE SCALE GENOMIC DNA]</scope>
    <source>
        <strain evidence="3 4">NBRC 111993</strain>
    </source>
</reference>
<evidence type="ECO:0000313" key="4">
    <source>
        <dbReference type="Proteomes" id="UP000478183"/>
    </source>
</evidence>
<organism evidence="3 4">
    <name type="scientific">Paracoccus aestuariivivens</name>
    <dbReference type="NCBI Taxonomy" id="1820333"/>
    <lineage>
        <taxon>Bacteria</taxon>
        <taxon>Pseudomonadati</taxon>
        <taxon>Pseudomonadota</taxon>
        <taxon>Alphaproteobacteria</taxon>
        <taxon>Rhodobacterales</taxon>
        <taxon>Paracoccaceae</taxon>
        <taxon>Paracoccus</taxon>
    </lineage>
</organism>
<dbReference type="Pfam" id="PF01695">
    <property type="entry name" value="IstB_IS21"/>
    <property type="match status" value="1"/>
</dbReference>
<dbReference type="EMBL" id="WMIE01000001">
    <property type="protein sequence ID" value="MTH76565.1"/>
    <property type="molecule type" value="Genomic_DNA"/>
</dbReference>
<accession>A0A6L6J5U3</accession>
<dbReference type="AlphaFoldDB" id="A0A6L6J5U3"/>
<dbReference type="Proteomes" id="UP000478183">
    <property type="component" value="Unassembled WGS sequence"/>
</dbReference>
<evidence type="ECO:0000313" key="3">
    <source>
        <dbReference type="EMBL" id="MTH76565.1"/>
    </source>
</evidence>
<evidence type="ECO:0000259" key="2">
    <source>
        <dbReference type="Pfam" id="PF01695"/>
    </source>
</evidence>
<proteinExistence type="predicted"/>
<evidence type="ECO:0000256" key="1">
    <source>
        <dbReference type="SAM" id="MobiDB-lite"/>
    </source>
</evidence>
<dbReference type="InterPro" id="IPR002611">
    <property type="entry name" value="IstB_ATP-bd"/>
</dbReference>
<gene>
    <name evidence="3" type="ORF">GL286_02350</name>
</gene>
<feature type="region of interest" description="Disordered" evidence="1">
    <location>
        <begin position="65"/>
        <end position="88"/>
    </location>
</feature>
<keyword evidence="4" id="KW-1185">Reference proteome</keyword>
<dbReference type="RefSeq" id="WP_155093932.1">
    <property type="nucleotide sequence ID" value="NZ_WMIE01000001.1"/>
</dbReference>
<comment type="caution">
    <text evidence="3">The sequence shown here is derived from an EMBL/GenBank/DDBJ whole genome shotgun (WGS) entry which is preliminary data.</text>
</comment>
<sequence length="129" mass="14243">MDDLAGSRHRYSRMLRPYSKGFQPCEEASHQISGGEADKSRYTPFAIYQPIARAENILLIGGEPSRSHRGAIGPSPMANGTGKTHVAASRGIQAVEHYRRKVRFVSDRELVNTLEQAKARGRIGQLAKP</sequence>
<feature type="domain" description="IstB-like ATP-binding" evidence="2">
    <location>
        <begin position="79"/>
        <end position="125"/>
    </location>
</feature>
<dbReference type="GO" id="GO:0005524">
    <property type="term" value="F:ATP binding"/>
    <property type="evidence" value="ECO:0007669"/>
    <property type="project" value="InterPro"/>
</dbReference>
<protein>
    <recommendedName>
        <fullName evidence="2">IstB-like ATP-binding domain-containing protein</fullName>
    </recommendedName>
</protein>